<keyword evidence="1" id="KW-0500">Molybdenum</keyword>
<name>A0A1Y6CG61_9BACT</name>
<dbReference type="InterPro" id="IPR036856">
    <property type="entry name" value="Ald_Oxase/Xan_DH_a/b_sf"/>
</dbReference>
<evidence type="ECO:0000256" key="3">
    <source>
        <dbReference type="SAM" id="MobiDB-lite"/>
    </source>
</evidence>
<dbReference type="PANTHER" id="PTHR11908:SF132">
    <property type="entry name" value="ALDEHYDE OXIDASE 1-RELATED"/>
    <property type="match status" value="1"/>
</dbReference>
<dbReference type="Gene3D" id="3.30.365.10">
    <property type="entry name" value="Aldehyde oxidase/xanthine dehydrogenase, molybdopterin binding domain"/>
    <property type="match status" value="4"/>
</dbReference>
<gene>
    <name evidence="5" type="ORF">SAMN06296036_11711</name>
</gene>
<dbReference type="InterPro" id="IPR008274">
    <property type="entry name" value="AldOxase/xan_DH_MoCoBD1"/>
</dbReference>
<dbReference type="STRING" id="1513793.SAMN06296036_11711"/>
<reference evidence="6" key="1">
    <citation type="submission" date="2017-04" db="EMBL/GenBank/DDBJ databases">
        <authorList>
            <person name="Varghese N."/>
            <person name="Submissions S."/>
        </authorList>
    </citation>
    <scope>NUCLEOTIDE SEQUENCE [LARGE SCALE GENOMIC DNA]</scope>
    <source>
        <strain evidence="6">RKEM611</strain>
    </source>
</reference>
<proteinExistence type="predicted"/>
<evidence type="ECO:0000313" key="6">
    <source>
        <dbReference type="Proteomes" id="UP000192907"/>
    </source>
</evidence>
<protein>
    <submittedName>
        <fullName evidence="5">Xanthine dehydrogenase YagR molybdenum-binding subunit</fullName>
    </submittedName>
</protein>
<dbReference type="PANTHER" id="PTHR11908">
    <property type="entry name" value="XANTHINE DEHYDROGENASE"/>
    <property type="match status" value="1"/>
</dbReference>
<dbReference type="AlphaFoldDB" id="A0A1Y6CG61"/>
<dbReference type="InterPro" id="IPR046867">
    <property type="entry name" value="AldOxase/xan_DH_MoCoBD2"/>
</dbReference>
<dbReference type="GO" id="GO:0005506">
    <property type="term" value="F:iron ion binding"/>
    <property type="evidence" value="ECO:0007669"/>
    <property type="project" value="InterPro"/>
</dbReference>
<accession>A0A1Y6CG61</accession>
<evidence type="ECO:0000313" key="5">
    <source>
        <dbReference type="EMBL" id="SMF54486.1"/>
    </source>
</evidence>
<feature type="region of interest" description="Disordered" evidence="3">
    <location>
        <begin position="150"/>
        <end position="169"/>
    </location>
</feature>
<dbReference type="SMART" id="SM01008">
    <property type="entry name" value="Ald_Xan_dh_C"/>
    <property type="match status" value="1"/>
</dbReference>
<keyword evidence="2" id="KW-0560">Oxidoreductase</keyword>
<dbReference type="InterPro" id="IPR016208">
    <property type="entry name" value="Ald_Oxase/xanthine_DH-like"/>
</dbReference>
<dbReference type="InterPro" id="IPR037165">
    <property type="entry name" value="AldOxase/xan_DH_Mopterin-bd_sf"/>
</dbReference>
<dbReference type="InterPro" id="IPR000674">
    <property type="entry name" value="Ald_Oxase/Xan_DH_a/b"/>
</dbReference>
<dbReference type="Pfam" id="PF20256">
    <property type="entry name" value="MoCoBD_2"/>
    <property type="match status" value="1"/>
</dbReference>
<dbReference type="OrthoDB" id="7374166at2"/>
<dbReference type="SUPFAM" id="SSF54665">
    <property type="entry name" value="CO dehydrogenase molybdoprotein N-domain-like"/>
    <property type="match status" value="1"/>
</dbReference>
<sequence>MKDTVYEPIKLDGPAGKSITRRSGREKVTGKATFSAEWPMDGLLYATPVVSQISRGRIIRIDSSLAEALPGVYKVLTPENLPSFTRLPASGEGNFSSIVASKVYPVAERDIYYAGQYIAAVIADSFETARDAALLVQVEYESMPSETNIRRAEGSEQPGSVSGAPPTVDEQNAEQVLSAAAVQVDQEYFTEGNYHNPLEPHATIAHWTIKGGKPYLLVYDSSQSLALARQTYAQLFNLDASQIRVVCQYMGGAFGSKGLMWPHSILAVLCSKAVNRPVKLVVSRNQLYGGTGYRTPLIQRVALGASQDGLIEAIIHAGSASTSEVDQYTESFTLVTRMMYQRKALKLEQFQCRLNTQVPTFMRAPAEAGGVFALETAIDELAVKLEVDPVALRIKNEPVKDLFSSKPFSSRHLTTALQEGAKAFGWHRRRKTPRELRDGSWLVGFGVSAATYPSLGFPTQVTLRIGSDGTAKILCCSQEMGTGTATVQAQLLADLLGIPQGRVQMKLGDTDLPAGGISGGSATTGSVGGAVRQAYDKLKERLFELLASDSKLRKVPIDQVQFIDGALVYKNEMARFEDILMDANRDFIDVDGSFSPSFQTSTSNHSFGSQFVEVGVDEDLGLIRVRRMLGCFACGTILNARTARSQFLGGMIMGVGQALQESIRWDHRLGRITNDDFAEYHVPVNADIPEIDVLWIDNPDFNATPIGAKGIGEIGITGVAAAIGNAVYNATGKRLRTLPMTPKEFLSS</sequence>
<evidence type="ECO:0000259" key="4">
    <source>
        <dbReference type="SMART" id="SM01008"/>
    </source>
</evidence>
<dbReference type="Proteomes" id="UP000192907">
    <property type="component" value="Unassembled WGS sequence"/>
</dbReference>
<keyword evidence="6" id="KW-1185">Reference proteome</keyword>
<organism evidence="5 6">
    <name type="scientific">Pseudobacteriovorax antillogorgiicola</name>
    <dbReference type="NCBI Taxonomy" id="1513793"/>
    <lineage>
        <taxon>Bacteria</taxon>
        <taxon>Pseudomonadati</taxon>
        <taxon>Bdellovibrionota</taxon>
        <taxon>Oligoflexia</taxon>
        <taxon>Oligoflexales</taxon>
        <taxon>Pseudobacteriovoracaceae</taxon>
        <taxon>Pseudobacteriovorax</taxon>
    </lineage>
</organism>
<dbReference type="Pfam" id="PF01315">
    <property type="entry name" value="Ald_Xan_dh_C"/>
    <property type="match status" value="1"/>
</dbReference>
<dbReference type="GO" id="GO:0016491">
    <property type="term" value="F:oxidoreductase activity"/>
    <property type="evidence" value="ECO:0007669"/>
    <property type="project" value="UniProtKB-KW"/>
</dbReference>
<dbReference type="EMBL" id="FWZT01000017">
    <property type="protein sequence ID" value="SMF54486.1"/>
    <property type="molecule type" value="Genomic_DNA"/>
</dbReference>
<dbReference type="Pfam" id="PF02738">
    <property type="entry name" value="MoCoBD_1"/>
    <property type="match status" value="1"/>
</dbReference>
<dbReference type="SUPFAM" id="SSF56003">
    <property type="entry name" value="Molybdenum cofactor-binding domain"/>
    <property type="match status" value="1"/>
</dbReference>
<evidence type="ECO:0000256" key="1">
    <source>
        <dbReference type="ARBA" id="ARBA00022505"/>
    </source>
</evidence>
<dbReference type="Gene3D" id="3.90.1170.50">
    <property type="entry name" value="Aldehyde oxidase/xanthine dehydrogenase, a/b hammerhead"/>
    <property type="match status" value="1"/>
</dbReference>
<feature type="domain" description="Aldehyde oxidase/xanthine dehydrogenase a/b hammerhead" evidence="4">
    <location>
        <begin position="29"/>
        <end position="144"/>
    </location>
</feature>
<dbReference type="RefSeq" id="WP_132322200.1">
    <property type="nucleotide sequence ID" value="NZ_FWZT01000017.1"/>
</dbReference>
<evidence type="ECO:0000256" key="2">
    <source>
        <dbReference type="ARBA" id="ARBA00023002"/>
    </source>
</evidence>